<dbReference type="SMART" id="SM00530">
    <property type="entry name" value="HTH_XRE"/>
    <property type="match status" value="1"/>
</dbReference>
<dbReference type="PROSITE" id="PS50943">
    <property type="entry name" value="HTH_CROC1"/>
    <property type="match status" value="1"/>
</dbReference>
<dbReference type="SUPFAM" id="SSF47413">
    <property type="entry name" value="lambda repressor-like DNA-binding domains"/>
    <property type="match status" value="1"/>
</dbReference>
<dbReference type="InterPro" id="IPR013430">
    <property type="entry name" value="Toxin_antidote_HigA"/>
</dbReference>
<dbReference type="RefSeq" id="WP_151128144.1">
    <property type="nucleotide sequence ID" value="NZ_VZQZ01000004.1"/>
</dbReference>
<protein>
    <submittedName>
        <fullName evidence="3">HigA family addiction module antidote protein</fullName>
    </submittedName>
</protein>
<dbReference type="InterPro" id="IPR001387">
    <property type="entry name" value="Cro/C1-type_HTH"/>
</dbReference>
<organism evidence="3 4">
    <name type="scientific">Oryzomonas japonica</name>
    <dbReference type="NCBI Taxonomy" id="2603858"/>
    <lineage>
        <taxon>Bacteria</taxon>
        <taxon>Pseudomonadati</taxon>
        <taxon>Thermodesulfobacteriota</taxon>
        <taxon>Desulfuromonadia</taxon>
        <taxon>Geobacterales</taxon>
        <taxon>Geobacteraceae</taxon>
        <taxon>Oryzomonas</taxon>
    </lineage>
</organism>
<reference evidence="3 4" key="1">
    <citation type="submission" date="2019-09" db="EMBL/GenBank/DDBJ databases">
        <title>Geobacter sp. Red96, a novel strain isolated from paddy soil.</title>
        <authorList>
            <person name="Xu Z."/>
            <person name="Masuda Y."/>
            <person name="Itoh H."/>
            <person name="Senoo K."/>
        </authorList>
    </citation>
    <scope>NUCLEOTIDE SEQUENCE [LARGE SCALE GENOMIC DNA]</scope>
    <source>
        <strain evidence="3 4">Red96</strain>
    </source>
</reference>
<dbReference type="PANTHER" id="PTHR36924:SF1">
    <property type="entry name" value="ANTITOXIN HIGA-1"/>
    <property type="match status" value="1"/>
</dbReference>
<gene>
    <name evidence="3" type="ORF">F6V25_08280</name>
</gene>
<sequence length="101" mass="11572">MTKRDFPPIHPGEILLAEFLEPLGVSQYRLAKDISVTPCRINEIVHGRRAITADTALRLGRFFNMEAQFWLNLQTHYDMEVALEALEDRLDKEVHSLPLAA</sequence>
<evidence type="ECO:0000256" key="1">
    <source>
        <dbReference type="ARBA" id="ARBA00023125"/>
    </source>
</evidence>
<name>A0A7J4ZRI1_9BACT</name>
<dbReference type="CDD" id="cd00093">
    <property type="entry name" value="HTH_XRE"/>
    <property type="match status" value="1"/>
</dbReference>
<comment type="caution">
    <text evidence="3">The sequence shown here is derived from an EMBL/GenBank/DDBJ whole genome shotgun (WGS) entry which is preliminary data.</text>
</comment>
<dbReference type="Pfam" id="PF01381">
    <property type="entry name" value="HTH_3"/>
    <property type="match status" value="1"/>
</dbReference>
<accession>A0A7J4ZRI1</accession>
<dbReference type="Proteomes" id="UP000420562">
    <property type="component" value="Unassembled WGS sequence"/>
</dbReference>
<evidence type="ECO:0000313" key="4">
    <source>
        <dbReference type="Proteomes" id="UP000420562"/>
    </source>
</evidence>
<evidence type="ECO:0000313" key="3">
    <source>
        <dbReference type="EMBL" id="KAB0665706.1"/>
    </source>
</evidence>
<keyword evidence="4" id="KW-1185">Reference proteome</keyword>
<evidence type="ECO:0000259" key="2">
    <source>
        <dbReference type="PROSITE" id="PS50943"/>
    </source>
</evidence>
<dbReference type="Gene3D" id="1.10.260.40">
    <property type="entry name" value="lambda repressor-like DNA-binding domains"/>
    <property type="match status" value="1"/>
</dbReference>
<feature type="domain" description="HTH cro/C1-type" evidence="2">
    <location>
        <begin position="16"/>
        <end position="70"/>
    </location>
</feature>
<dbReference type="InterPro" id="IPR010982">
    <property type="entry name" value="Lambda_DNA-bd_dom_sf"/>
</dbReference>
<dbReference type="GO" id="GO:0003677">
    <property type="term" value="F:DNA binding"/>
    <property type="evidence" value="ECO:0007669"/>
    <property type="project" value="UniProtKB-KW"/>
</dbReference>
<keyword evidence="1" id="KW-0238">DNA-binding</keyword>
<dbReference type="AlphaFoldDB" id="A0A7J4ZRI1"/>
<dbReference type="EMBL" id="VZQZ01000004">
    <property type="protein sequence ID" value="KAB0665706.1"/>
    <property type="molecule type" value="Genomic_DNA"/>
</dbReference>
<proteinExistence type="predicted"/>
<dbReference type="PANTHER" id="PTHR36924">
    <property type="entry name" value="ANTITOXIN HIGA-1"/>
    <property type="match status" value="1"/>
</dbReference>
<dbReference type="NCBIfam" id="TIGR02607">
    <property type="entry name" value="antidote_HigA"/>
    <property type="match status" value="1"/>
</dbReference>